<dbReference type="Pfam" id="PF07980">
    <property type="entry name" value="SusD_RagB"/>
    <property type="match status" value="1"/>
</dbReference>
<proteinExistence type="predicted"/>
<keyword evidence="2" id="KW-0732">Signal</keyword>
<accession>A0A645E127</accession>
<dbReference type="SUPFAM" id="SSF48452">
    <property type="entry name" value="TPR-like"/>
    <property type="match status" value="1"/>
</dbReference>
<evidence type="ECO:0000256" key="4">
    <source>
        <dbReference type="ARBA" id="ARBA00023237"/>
    </source>
</evidence>
<protein>
    <recommendedName>
        <fullName evidence="5">RagB/SusD domain-containing protein</fullName>
    </recommendedName>
</protein>
<dbReference type="InterPro" id="IPR012944">
    <property type="entry name" value="SusD_RagB_dom"/>
</dbReference>
<feature type="domain" description="RagB/SusD" evidence="5">
    <location>
        <begin position="2"/>
        <end position="123"/>
    </location>
</feature>
<dbReference type="InterPro" id="IPR011990">
    <property type="entry name" value="TPR-like_helical_dom_sf"/>
</dbReference>
<comment type="caution">
    <text evidence="6">The sequence shown here is derived from an EMBL/GenBank/DDBJ whole genome shotgun (WGS) entry which is preliminary data.</text>
</comment>
<dbReference type="EMBL" id="VSSQ01041613">
    <property type="protein sequence ID" value="MPM95078.1"/>
    <property type="molecule type" value="Genomic_DNA"/>
</dbReference>
<sequence>MVRERVGLTKLPAEIVNDPAQFGKAYRRERAVELMFENHRWWDLRRWMIMHEVFQGNAPIKGLKAVPINPNHNQVVDKSTLQFTYETIDLTPEIRAYTMRNYWYPFPLDDVASLKNLVQNPEW</sequence>
<organism evidence="6">
    <name type="scientific">bioreactor metagenome</name>
    <dbReference type="NCBI Taxonomy" id="1076179"/>
    <lineage>
        <taxon>unclassified sequences</taxon>
        <taxon>metagenomes</taxon>
        <taxon>ecological metagenomes</taxon>
    </lineage>
</organism>
<gene>
    <name evidence="6" type="ORF">SDC9_142229</name>
</gene>
<dbReference type="AlphaFoldDB" id="A0A645E127"/>
<evidence type="ECO:0000259" key="5">
    <source>
        <dbReference type="Pfam" id="PF07980"/>
    </source>
</evidence>
<keyword evidence="4" id="KW-0998">Cell outer membrane</keyword>
<evidence type="ECO:0000256" key="2">
    <source>
        <dbReference type="ARBA" id="ARBA00022729"/>
    </source>
</evidence>
<evidence type="ECO:0000313" key="6">
    <source>
        <dbReference type="EMBL" id="MPM95078.1"/>
    </source>
</evidence>
<dbReference type="GO" id="GO:0009279">
    <property type="term" value="C:cell outer membrane"/>
    <property type="evidence" value="ECO:0007669"/>
    <property type="project" value="UniProtKB-SubCell"/>
</dbReference>
<evidence type="ECO:0000256" key="1">
    <source>
        <dbReference type="ARBA" id="ARBA00004442"/>
    </source>
</evidence>
<name>A0A645E127_9ZZZZ</name>
<reference evidence="6" key="1">
    <citation type="submission" date="2019-08" db="EMBL/GenBank/DDBJ databases">
        <authorList>
            <person name="Kucharzyk K."/>
            <person name="Murdoch R.W."/>
            <person name="Higgins S."/>
            <person name="Loffler F."/>
        </authorList>
    </citation>
    <scope>NUCLEOTIDE SEQUENCE</scope>
</reference>
<keyword evidence="3" id="KW-0472">Membrane</keyword>
<evidence type="ECO:0000256" key="3">
    <source>
        <dbReference type="ARBA" id="ARBA00023136"/>
    </source>
</evidence>
<dbReference type="Gene3D" id="1.25.40.390">
    <property type="match status" value="1"/>
</dbReference>
<comment type="subcellular location">
    <subcellularLocation>
        <location evidence="1">Cell outer membrane</location>
    </subcellularLocation>
</comment>